<evidence type="ECO:0000256" key="1">
    <source>
        <dbReference type="ARBA" id="ARBA00022527"/>
    </source>
</evidence>
<evidence type="ECO:0000313" key="3">
    <source>
        <dbReference type="EMBL" id="SDJ42998.1"/>
    </source>
</evidence>
<dbReference type="InterPro" id="IPR003594">
    <property type="entry name" value="HATPase_dom"/>
</dbReference>
<dbReference type="Pfam" id="PF13581">
    <property type="entry name" value="HATPase_c_2"/>
    <property type="match status" value="1"/>
</dbReference>
<dbReference type="InterPro" id="IPR050267">
    <property type="entry name" value="Anti-sigma-factor_SerPK"/>
</dbReference>
<feature type="domain" description="Histidine kinase/HSP90-like ATPase" evidence="2">
    <location>
        <begin position="17"/>
        <end position="125"/>
    </location>
</feature>
<keyword evidence="4" id="KW-1185">Reference proteome</keyword>
<dbReference type="STRING" id="633440.SAMN05421869_110235"/>
<keyword evidence="1" id="KW-0723">Serine/threonine-protein kinase</keyword>
<dbReference type="SUPFAM" id="SSF55874">
    <property type="entry name" value="ATPase domain of HSP90 chaperone/DNA topoisomerase II/histidine kinase"/>
    <property type="match status" value="1"/>
</dbReference>
<dbReference type="Proteomes" id="UP000199202">
    <property type="component" value="Unassembled WGS sequence"/>
</dbReference>
<dbReference type="AlphaFoldDB" id="A0A1G8TN96"/>
<dbReference type="PANTHER" id="PTHR35526">
    <property type="entry name" value="ANTI-SIGMA-F FACTOR RSBW-RELATED"/>
    <property type="match status" value="1"/>
</dbReference>
<organism evidence="3 4">
    <name type="scientific">Nonomuraea jiangxiensis</name>
    <dbReference type="NCBI Taxonomy" id="633440"/>
    <lineage>
        <taxon>Bacteria</taxon>
        <taxon>Bacillati</taxon>
        <taxon>Actinomycetota</taxon>
        <taxon>Actinomycetes</taxon>
        <taxon>Streptosporangiales</taxon>
        <taxon>Streptosporangiaceae</taxon>
        <taxon>Nonomuraea</taxon>
    </lineage>
</organism>
<sequence length="133" mass="14822">MNDNLLQERCWPIDWELSALRARVRLAACRAGLTSRRADDLVIAVHEAALNVLEHGGGRGCVYFRHDQDSITVHVIDICGRLSADHLPDQPSWSGASGNGLWLMRQACDELTIDSRPGRGVVRLRMYLSADSR</sequence>
<evidence type="ECO:0000313" key="4">
    <source>
        <dbReference type="Proteomes" id="UP000199202"/>
    </source>
</evidence>
<dbReference type="OrthoDB" id="3748385at2"/>
<dbReference type="EMBL" id="FNDJ01000010">
    <property type="protein sequence ID" value="SDJ42998.1"/>
    <property type="molecule type" value="Genomic_DNA"/>
</dbReference>
<keyword evidence="3" id="KW-0808">Transferase</keyword>
<protein>
    <submittedName>
        <fullName evidence="3">Anti-sigma regulatory factor (Ser/Thr protein kinase)</fullName>
    </submittedName>
</protein>
<dbReference type="InterPro" id="IPR036890">
    <property type="entry name" value="HATPase_C_sf"/>
</dbReference>
<evidence type="ECO:0000259" key="2">
    <source>
        <dbReference type="Pfam" id="PF13581"/>
    </source>
</evidence>
<name>A0A1G8TN96_9ACTN</name>
<dbReference type="PANTHER" id="PTHR35526:SF3">
    <property type="entry name" value="ANTI-SIGMA-F FACTOR RSBW"/>
    <property type="match status" value="1"/>
</dbReference>
<gene>
    <name evidence="3" type="ORF">SAMN05421869_110235</name>
</gene>
<proteinExistence type="predicted"/>
<dbReference type="GO" id="GO:0004674">
    <property type="term" value="F:protein serine/threonine kinase activity"/>
    <property type="evidence" value="ECO:0007669"/>
    <property type="project" value="UniProtKB-KW"/>
</dbReference>
<dbReference type="RefSeq" id="WP_090934630.1">
    <property type="nucleotide sequence ID" value="NZ_FNDJ01000010.1"/>
</dbReference>
<dbReference type="Gene3D" id="3.30.565.10">
    <property type="entry name" value="Histidine kinase-like ATPase, C-terminal domain"/>
    <property type="match status" value="1"/>
</dbReference>
<reference evidence="3 4" key="1">
    <citation type="submission" date="2016-10" db="EMBL/GenBank/DDBJ databases">
        <authorList>
            <person name="de Groot N.N."/>
        </authorList>
    </citation>
    <scope>NUCLEOTIDE SEQUENCE [LARGE SCALE GENOMIC DNA]</scope>
    <source>
        <strain evidence="3 4">CGMCC 4.6533</strain>
    </source>
</reference>
<keyword evidence="3" id="KW-0418">Kinase</keyword>
<dbReference type="CDD" id="cd16936">
    <property type="entry name" value="HATPase_RsbW-like"/>
    <property type="match status" value="1"/>
</dbReference>
<accession>A0A1G8TN96</accession>